<dbReference type="EMBL" id="JAME01000037">
    <property type="protein sequence ID" value="ETX27223.1"/>
    <property type="molecule type" value="Genomic_DNA"/>
</dbReference>
<proteinExistence type="predicted"/>
<sequence>MADTPAVDPAEILVAIPVLNEEAHIAATLAAIMDCPGMEQVRVVVADGGSRDRTPAIVREMALTRPNLRLVDNPGRLQSVAVNLVVETCAEPRHRILVRVDAHAHYPPDYVLRVASSLRARGVAALATVMDSGGTGCFQRGAAWAMETRAGSGGSGHRGGTRSGYVDHGHHAGFDLAAFRAVGGYDTRFVANEDAELDHRIGRAGGRIWLDATIRIGYVMRPTPAALARQYWRYGVGRAQTVKRHRMRPRLRQMLPPLVVLACLAGLLAAPWAPAALLLPGLYAGALAALTLREVLRRRSACALWVGPALAAMHGAWGMGFLTEMARPGGWR</sequence>
<dbReference type="STRING" id="1449351.RISW2_14985"/>
<protein>
    <submittedName>
        <fullName evidence="8">Glucosyl transferase</fullName>
    </submittedName>
</protein>
<dbReference type="InterPro" id="IPR029044">
    <property type="entry name" value="Nucleotide-diphossugar_trans"/>
</dbReference>
<dbReference type="eggNOG" id="COG1215">
    <property type="taxonomic scope" value="Bacteria"/>
</dbReference>
<dbReference type="Gene3D" id="3.90.550.10">
    <property type="entry name" value="Spore Coat Polysaccharide Biosynthesis Protein SpsA, Chain A"/>
    <property type="match status" value="1"/>
</dbReference>
<evidence type="ECO:0000256" key="4">
    <source>
        <dbReference type="ARBA" id="ARBA00022679"/>
    </source>
</evidence>
<dbReference type="PANTHER" id="PTHR43646">
    <property type="entry name" value="GLYCOSYLTRANSFERASE"/>
    <property type="match status" value="1"/>
</dbReference>
<name>X7F396_9RHOB</name>
<evidence type="ECO:0000256" key="2">
    <source>
        <dbReference type="ARBA" id="ARBA00022475"/>
    </source>
</evidence>
<keyword evidence="2" id="KW-1003">Cell membrane</keyword>
<comment type="caution">
    <text evidence="8">The sequence shown here is derived from an EMBL/GenBank/DDBJ whole genome shotgun (WGS) entry which is preliminary data.</text>
</comment>
<keyword evidence="3" id="KW-0328">Glycosyltransferase</keyword>
<accession>X7F396</accession>
<organism evidence="8 9">
    <name type="scientific">Roseivivax isoporae LMG 25204</name>
    <dbReference type="NCBI Taxonomy" id="1449351"/>
    <lineage>
        <taxon>Bacteria</taxon>
        <taxon>Pseudomonadati</taxon>
        <taxon>Pseudomonadota</taxon>
        <taxon>Alphaproteobacteria</taxon>
        <taxon>Rhodobacterales</taxon>
        <taxon>Roseobacteraceae</taxon>
        <taxon>Roseivivax</taxon>
    </lineage>
</organism>
<evidence type="ECO:0000256" key="1">
    <source>
        <dbReference type="ARBA" id="ARBA00004236"/>
    </source>
</evidence>
<keyword evidence="6" id="KW-1133">Transmembrane helix</keyword>
<feature type="transmembrane region" description="Helical" evidence="6">
    <location>
        <begin position="254"/>
        <end position="272"/>
    </location>
</feature>
<dbReference type="AlphaFoldDB" id="X7F396"/>
<comment type="subcellular location">
    <subcellularLocation>
        <location evidence="1">Cell membrane</location>
    </subcellularLocation>
</comment>
<gene>
    <name evidence="8" type="ORF">RISW2_14985</name>
</gene>
<dbReference type="GO" id="GO:0016757">
    <property type="term" value="F:glycosyltransferase activity"/>
    <property type="evidence" value="ECO:0007669"/>
    <property type="project" value="UniProtKB-KW"/>
</dbReference>
<dbReference type="CDD" id="cd02525">
    <property type="entry name" value="Succinoglycan_BP_ExoA"/>
    <property type="match status" value="1"/>
</dbReference>
<dbReference type="PANTHER" id="PTHR43646:SF2">
    <property type="entry name" value="GLYCOSYLTRANSFERASE 2-LIKE DOMAIN-CONTAINING PROTEIN"/>
    <property type="match status" value="1"/>
</dbReference>
<dbReference type="InterPro" id="IPR001173">
    <property type="entry name" value="Glyco_trans_2-like"/>
</dbReference>
<keyword evidence="6" id="KW-0812">Transmembrane</keyword>
<reference evidence="8 9" key="1">
    <citation type="submission" date="2014-01" db="EMBL/GenBank/DDBJ databases">
        <title>Roseivivax isoporae LMG 25204 Genome Sequencing.</title>
        <authorList>
            <person name="Lai Q."/>
            <person name="Li G."/>
            <person name="Shao Z."/>
        </authorList>
    </citation>
    <scope>NUCLEOTIDE SEQUENCE [LARGE SCALE GENOMIC DNA]</scope>
    <source>
        <strain evidence="8 9">LMG 25204</strain>
    </source>
</reference>
<keyword evidence="4 8" id="KW-0808">Transferase</keyword>
<evidence type="ECO:0000256" key="6">
    <source>
        <dbReference type="SAM" id="Phobius"/>
    </source>
</evidence>
<dbReference type="Proteomes" id="UP000023430">
    <property type="component" value="Unassembled WGS sequence"/>
</dbReference>
<evidence type="ECO:0000313" key="8">
    <source>
        <dbReference type="EMBL" id="ETX27223.1"/>
    </source>
</evidence>
<dbReference type="Pfam" id="PF00535">
    <property type="entry name" value="Glycos_transf_2"/>
    <property type="match status" value="1"/>
</dbReference>
<keyword evidence="9" id="KW-1185">Reference proteome</keyword>
<evidence type="ECO:0000256" key="5">
    <source>
        <dbReference type="ARBA" id="ARBA00023136"/>
    </source>
</evidence>
<feature type="domain" description="Glycosyltransferase 2-like" evidence="7">
    <location>
        <begin position="14"/>
        <end position="180"/>
    </location>
</feature>
<dbReference type="PATRIC" id="fig|1449351.3.peg.3865"/>
<dbReference type="SUPFAM" id="SSF53448">
    <property type="entry name" value="Nucleotide-diphospho-sugar transferases"/>
    <property type="match status" value="1"/>
</dbReference>
<evidence type="ECO:0000259" key="7">
    <source>
        <dbReference type="Pfam" id="PF00535"/>
    </source>
</evidence>
<evidence type="ECO:0000256" key="3">
    <source>
        <dbReference type="ARBA" id="ARBA00022676"/>
    </source>
</evidence>
<evidence type="ECO:0000313" key="9">
    <source>
        <dbReference type="Proteomes" id="UP000023430"/>
    </source>
</evidence>
<dbReference type="GO" id="GO:0005886">
    <property type="term" value="C:plasma membrane"/>
    <property type="evidence" value="ECO:0007669"/>
    <property type="project" value="UniProtKB-SubCell"/>
</dbReference>
<feature type="transmembrane region" description="Helical" evidence="6">
    <location>
        <begin position="303"/>
        <end position="322"/>
    </location>
</feature>
<keyword evidence="5 6" id="KW-0472">Membrane</keyword>